<feature type="region of interest" description="Disordered" evidence="1">
    <location>
        <begin position="91"/>
        <end position="138"/>
    </location>
</feature>
<proteinExistence type="predicted"/>
<gene>
    <name evidence="2" type="ORF">F511_43173</name>
</gene>
<reference evidence="2 3" key="1">
    <citation type="journal article" date="2015" name="Proc. Natl. Acad. Sci. U.S.A.">
        <title>The resurrection genome of Boea hygrometrica: A blueprint for survival of dehydration.</title>
        <authorList>
            <person name="Xiao L."/>
            <person name="Yang G."/>
            <person name="Zhang L."/>
            <person name="Yang X."/>
            <person name="Zhao S."/>
            <person name="Ji Z."/>
            <person name="Zhou Q."/>
            <person name="Hu M."/>
            <person name="Wang Y."/>
            <person name="Chen M."/>
            <person name="Xu Y."/>
            <person name="Jin H."/>
            <person name="Xiao X."/>
            <person name="Hu G."/>
            <person name="Bao F."/>
            <person name="Hu Y."/>
            <person name="Wan P."/>
            <person name="Li L."/>
            <person name="Deng X."/>
            <person name="Kuang T."/>
            <person name="Xiang C."/>
            <person name="Zhu J.K."/>
            <person name="Oliver M.J."/>
            <person name="He Y."/>
        </authorList>
    </citation>
    <scope>NUCLEOTIDE SEQUENCE [LARGE SCALE GENOMIC DNA]</scope>
    <source>
        <strain evidence="3">cv. XS01</strain>
    </source>
</reference>
<organism evidence="2 3">
    <name type="scientific">Dorcoceras hygrometricum</name>
    <dbReference type="NCBI Taxonomy" id="472368"/>
    <lineage>
        <taxon>Eukaryota</taxon>
        <taxon>Viridiplantae</taxon>
        <taxon>Streptophyta</taxon>
        <taxon>Embryophyta</taxon>
        <taxon>Tracheophyta</taxon>
        <taxon>Spermatophyta</taxon>
        <taxon>Magnoliopsida</taxon>
        <taxon>eudicotyledons</taxon>
        <taxon>Gunneridae</taxon>
        <taxon>Pentapetalae</taxon>
        <taxon>asterids</taxon>
        <taxon>lamiids</taxon>
        <taxon>Lamiales</taxon>
        <taxon>Gesneriaceae</taxon>
        <taxon>Didymocarpoideae</taxon>
        <taxon>Trichosporeae</taxon>
        <taxon>Loxocarpinae</taxon>
        <taxon>Dorcoceras</taxon>
    </lineage>
</organism>
<protein>
    <submittedName>
        <fullName evidence="2">Uncharacterized protein</fullName>
    </submittedName>
</protein>
<dbReference type="EMBL" id="KV020061">
    <property type="protein sequence ID" value="KZV15489.1"/>
    <property type="molecule type" value="Genomic_DNA"/>
</dbReference>
<feature type="compositionally biased region" description="Polar residues" evidence="1">
    <location>
        <begin position="114"/>
        <end position="138"/>
    </location>
</feature>
<name>A0A2Z7A251_9LAMI</name>
<keyword evidence="3" id="KW-1185">Reference proteome</keyword>
<evidence type="ECO:0000313" key="2">
    <source>
        <dbReference type="EMBL" id="KZV15489.1"/>
    </source>
</evidence>
<evidence type="ECO:0000313" key="3">
    <source>
        <dbReference type="Proteomes" id="UP000250235"/>
    </source>
</evidence>
<dbReference type="Proteomes" id="UP000250235">
    <property type="component" value="Unassembled WGS sequence"/>
</dbReference>
<dbReference type="AlphaFoldDB" id="A0A2Z7A251"/>
<sequence>MNSRSLKMQEEDGIRRRCIEESESYVEQMIQMRNKFGVIEQRNQMLINWNDDVESAVAQTREEKGVWSAVEKMQAETEKIISVVTASEDEFSSNKMHSAVDELQAEDEQRQRENAFSSRTTETEDGYQQLNRSVSDIG</sequence>
<accession>A0A2Z7A251</accession>
<evidence type="ECO:0000256" key="1">
    <source>
        <dbReference type="SAM" id="MobiDB-lite"/>
    </source>
</evidence>